<dbReference type="Proteomes" id="UP000887578">
    <property type="component" value="Unplaced"/>
</dbReference>
<dbReference type="InterPro" id="IPR008042">
    <property type="entry name" value="Retrotrans_Pao"/>
</dbReference>
<dbReference type="AlphaFoldDB" id="A0A914PNA9"/>
<evidence type="ECO:0000259" key="1">
    <source>
        <dbReference type="PROSITE" id="PS50994"/>
    </source>
</evidence>
<dbReference type="Gene3D" id="1.10.340.70">
    <property type="match status" value="1"/>
</dbReference>
<accession>A0A914PNA9</accession>
<dbReference type="InterPro" id="IPR040676">
    <property type="entry name" value="DUF5641"/>
</dbReference>
<protein>
    <submittedName>
        <fullName evidence="3">Integrase catalytic domain-containing protein</fullName>
    </submittedName>
</protein>
<name>A0A914PNA9_9BILA</name>
<dbReference type="InterPro" id="IPR041588">
    <property type="entry name" value="Integrase_H2C2"/>
</dbReference>
<feature type="domain" description="Integrase catalytic" evidence="1">
    <location>
        <begin position="558"/>
        <end position="736"/>
    </location>
</feature>
<dbReference type="GO" id="GO:0042575">
    <property type="term" value="C:DNA polymerase complex"/>
    <property type="evidence" value="ECO:0007669"/>
    <property type="project" value="UniProtKB-ARBA"/>
</dbReference>
<evidence type="ECO:0000313" key="3">
    <source>
        <dbReference type="WBParaSite" id="PDA_v2.g16276.t1"/>
    </source>
</evidence>
<dbReference type="Gene3D" id="3.30.420.10">
    <property type="entry name" value="Ribonuclease H-like superfamily/Ribonuclease H"/>
    <property type="match status" value="1"/>
</dbReference>
<proteinExistence type="predicted"/>
<dbReference type="InterPro" id="IPR012337">
    <property type="entry name" value="RNaseH-like_sf"/>
</dbReference>
<sequence>MLPSILGEVIKTHLKKNNDPKLQQLMDSIYVDNIFLLENDSTEAIRMFKLVRDHFLDASMNVREWMSNDSIVLDSIPQDIKQTSMVTKILGLEWDAEKDTLSIVFKNDKMPSKWTKRNVLKLITSAYDPLGYLSPVTVRAKIYMQHLFQEGLKWDDPLSDKLVEEWKKIIKEWNGSIVFPRQLFPTIFPDSEKIEILAFADASPYAYCAALYLRIPNGDEYCTRLLMVKVRLQPLEKNKKKLTIPKMEVMGIWLAAKLIIYVVKQLKLDRSPKTILTDSLISYYWFQKWPKEVFVANRLKEVLEAGAECLFVPGKLNPADLGTRGISLEELRNSDCWWNGPEFLKKSREHWPKISETSVDRTAPKPNLGDDFTQTIMALVSICNTITTVNLQAIQLDREYPIDEDITWEDTKANVARQLKGSEEITPDDLLVAENKLIVQEQETYIKPIDIKQLKLMKDEHGVYRSHSRFDHAELLNTQPIFIPKKSSIVKLICMDTHKKLQHAGVPHTLSSLRQKYWIPSGRATVTKCINKCPECKYWKTKPFKLPNMPQLPAARINRSKPFENVGVDYCGPFKVKGKEDKAWIILFTCFSTRLLHLELVSSMTAEDFLLSFRKFVARCGAPKYVLSDNAKQFKTTANALEDIWKKAIKNETSIDYYLKNDITWDFITERAPWKGGLYERLVALVKNSLKFSIGKRAINLNEFSALLCEIEATLNSRPLTYVHANDPFVIRPADFIYPSIDLTMPTNEYTNESNDPSYIAVTAAGGERLYEKYMKSLEIIDRFWKQWSHDYLNLLRERNNDEHKNTRGAAQRAPVIGEYVLVSEADQPRGCWKIAKIIDCIKSSDEEIRSAEIEYLNGFKTRRAVNHLYPLEEGAKNIDISNIVNDYPFVNAEQP</sequence>
<dbReference type="InterPro" id="IPR001584">
    <property type="entry name" value="Integrase_cat-core"/>
</dbReference>
<dbReference type="GO" id="GO:0003676">
    <property type="term" value="F:nucleic acid binding"/>
    <property type="evidence" value="ECO:0007669"/>
    <property type="project" value="InterPro"/>
</dbReference>
<dbReference type="PANTHER" id="PTHR47331">
    <property type="entry name" value="PHD-TYPE DOMAIN-CONTAINING PROTEIN"/>
    <property type="match status" value="1"/>
</dbReference>
<dbReference type="PANTHER" id="PTHR47331:SF4">
    <property type="entry name" value="PEPTIDASE S1 DOMAIN-CONTAINING PROTEIN"/>
    <property type="match status" value="1"/>
</dbReference>
<keyword evidence="2" id="KW-1185">Reference proteome</keyword>
<dbReference type="Pfam" id="PF17921">
    <property type="entry name" value="Integrase_H2C2"/>
    <property type="match status" value="1"/>
</dbReference>
<dbReference type="Pfam" id="PF18701">
    <property type="entry name" value="DUF5641"/>
    <property type="match status" value="1"/>
</dbReference>
<dbReference type="SUPFAM" id="SSF53098">
    <property type="entry name" value="Ribonuclease H-like"/>
    <property type="match status" value="1"/>
</dbReference>
<reference evidence="3" key="1">
    <citation type="submission" date="2022-11" db="UniProtKB">
        <authorList>
            <consortium name="WormBaseParasite"/>
        </authorList>
    </citation>
    <scope>IDENTIFICATION</scope>
</reference>
<dbReference type="InterPro" id="IPR043502">
    <property type="entry name" value="DNA/RNA_pol_sf"/>
</dbReference>
<dbReference type="WBParaSite" id="PDA_v2.g16276.t1">
    <property type="protein sequence ID" value="PDA_v2.g16276.t1"/>
    <property type="gene ID" value="PDA_v2.g16276"/>
</dbReference>
<evidence type="ECO:0000313" key="2">
    <source>
        <dbReference type="Proteomes" id="UP000887578"/>
    </source>
</evidence>
<dbReference type="Pfam" id="PF05380">
    <property type="entry name" value="Peptidase_A17"/>
    <property type="match status" value="1"/>
</dbReference>
<dbReference type="SUPFAM" id="SSF56672">
    <property type="entry name" value="DNA/RNA polymerases"/>
    <property type="match status" value="1"/>
</dbReference>
<dbReference type="InterPro" id="IPR036397">
    <property type="entry name" value="RNaseH_sf"/>
</dbReference>
<dbReference type="PROSITE" id="PS50994">
    <property type="entry name" value="INTEGRASE"/>
    <property type="match status" value="1"/>
</dbReference>
<organism evidence="2 3">
    <name type="scientific">Panagrolaimus davidi</name>
    <dbReference type="NCBI Taxonomy" id="227884"/>
    <lineage>
        <taxon>Eukaryota</taxon>
        <taxon>Metazoa</taxon>
        <taxon>Ecdysozoa</taxon>
        <taxon>Nematoda</taxon>
        <taxon>Chromadorea</taxon>
        <taxon>Rhabditida</taxon>
        <taxon>Tylenchina</taxon>
        <taxon>Panagrolaimomorpha</taxon>
        <taxon>Panagrolaimoidea</taxon>
        <taxon>Panagrolaimidae</taxon>
        <taxon>Panagrolaimus</taxon>
    </lineage>
</organism>
<dbReference type="GO" id="GO:0015074">
    <property type="term" value="P:DNA integration"/>
    <property type="evidence" value="ECO:0007669"/>
    <property type="project" value="InterPro"/>
</dbReference>